<name>Q0UZP2_PHANO</name>
<dbReference type="Proteomes" id="UP000001055">
    <property type="component" value="Unassembled WGS sequence"/>
</dbReference>
<evidence type="ECO:0000313" key="1">
    <source>
        <dbReference type="EMBL" id="EAT89503.1"/>
    </source>
</evidence>
<dbReference type="RefSeq" id="XP_001793369.1">
    <property type="nucleotide sequence ID" value="XM_001793317.1"/>
</dbReference>
<evidence type="ECO:0000313" key="2">
    <source>
        <dbReference type="Proteomes" id="UP000001055"/>
    </source>
</evidence>
<organism evidence="1 2">
    <name type="scientific">Phaeosphaeria nodorum (strain SN15 / ATCC MYA-4574 / FGSC 10173)</name>
    <name type="common">Glume blotch fungus</name>
    <name type="synonym">Parastagonospora nodorum</name>
    <dbReference type="NCBI Taxonomy" id="321614"/>
    <lineage>
        <taxon>Eukaryota</taxon>
        <taxon>Fungi</taxon>
        <taxon>Dikarya</taxon>
        <taxon>Ascomycota</taxon>
        <taxon>Pezizomycotina</taxon>
        <taxon>Dothideomycetes</taxon>
        <taxon>Pleosporomycetidae</taxon>
        <taxon>Pleosporales</taxon>
        <taxon>Pleosporineae</taxon>
        <taxon>Phaeosphaeriaceae</taxon>
        <taxon>Parastagonospora</taxon>
    </lineage>
</organism>
<dbReference type="GeneID" id="5970226"/>
<dbReference type="EMBL" id="CH445328">
    <property type="protein sequence ID" value="EAT89503.1"/>
    <property type="molecule type" value="Genomic_DNA"/>
</dbReference>
<reference evidence="2" key="1">
    <citation type="journal article" date="2007" name="Plant Cell">
        <title>Dothideomycete-plant interactions illuminated by genome sequencing and EST analysis of the wheat pathogen Stagonospora nodorum.</title>
        <authorList>
            <person name="Hane J.K."/>
            <person name="Lowe R.G."/>
            <person name="Solomon P.S."/>
            <person name="Tan K.C."/>
            <person name="Schoch C.L."/>
            <person name="Spatafora J.W."/>
            <person name="Crous P.W."/>
            <person name="Kodira C."/>
            <person name="Birren B.W."/>
            <person name="Galagan J.E."/>
            <person name="Torriani S.F."/>
            <person name="McDonald B.A."/>
            <person name="Oliver R.P."/>
        </authorList>
    </citation>
    <scope>NUCLEOTIDE SEQUENCE [LARGE SCALE GENOMIC DNA]</scope>
    <source>
        <strain evidence="2">SN15 / ATCC MYA-4574 / FGSC 10173</strain>
    </source>
</reference>
<dbReference type="KEGG" id="pno:SNOG_02772"/>
<sequence>MAPMLEALETYIQWSLKLKLQAKHGTSTARTISFSAEAPILDSVQNFDRLTVPSSRARSVNGLDEQITTGNALGIAVVSPIRSPPRLSRIPQGSELLQTSVAGERRESYGDLVIDEFNKFPTLGRQNDVPDALLRIADSYMCSEWFQQWLLTTAQELRSSDLASQDRDRSRDCLPIKFKCRERRMVAARSVSRKISYTFLPVGLLGYWVAYLTAFPLGASITYDVNFRCYAQKSSHIYITSSFTYSTSTPIQLVIAQQSPRISAILFTPQYTHKYVPPVLEA</sequence>
<gene>
    <name evidence="1" type="ORF">SNOG_02772</name>
</gene>
<proteinExistence type="predicted"/>
<dbReference type="AlphaFoldDB" id="Q0UZP2"/>
<accession>Q0UZP2</accession>
<protein>
    <submittedName>
        <fullName evidence="1">Uncharacterized protein</fullName>
    </submittedName>
</protein>
<dbReference type="InParanoid" id="Q0UZP2"/>